<dbReference type="Proteomes" id="UP000007752">
    <property type="component" value="Chromosome 1"/>
</dbReference>
<feature type="region of interest" description="Disordered" evidence="1">
    <location>
        <begin position="1"/>
        <end position="81"/>
    </location>
</feature>
<name>A2ZQC6_ORYSJ</name>
<protein>
    <submittedName>
        <fullName evidence="2">Uncharacterized protein</fullName>
    </submittedName>
</protein>
<reference evidence="2" key="1">
    <citation type="journal article" date="2005" name="PLoS Biol.">
        <title>The genomes of Oryza sativa: a history of duplications.</title>
        <authorList>
            <person name="Yu J."/>
            <person name="Wang J."/>
            <person name="Lin W."/>
            <person name="Li S."/>
            <person name="Li H."/>
            <person name="Zhou J."/>
            <person name="Ni P."/>
            <person name="Dong W."/>
            <person name="Hu S."/>
            <person name="Zeng C."/>
            <person name="Zhang J."/>
            <person name="Zhang Y."/>
            <person name="Li R."/>
            <person name="Xu Z."/>
            <person name="Li S."/>
            <person name="Li X."/>
            <person name="Zheng H."/>
            <person name="Cong L."/>
            <person name="Lin L."/>
            <person name="Yin J."/>
            <person name="Geng J."/>
            <person name="Li G."/>
            <person name="Shi J."/>
            <person name="Liu J."/>
            <person name="Lv H."/>
            <person name="Li J."/>
            <person name="Wang J."/>
            <person name="Deng Y."/>
            <person name="Ran L."/>
            <person name="Shi X."/>
            <person name="Wang X."/>
            <person name="Wu Q."/>
            <person name="Li C."/>
            <person name="Ren X."/>
            <person name="Wang J."/>
            <person name="Wang X."/>
            <person name="Li D."/>
            <person name="Liu D."/>
            <person name="Zhang X."/>
            <person name="Ji Z."/>
            <person name="Zhao W."/>
            <person name="Sun Y."/>
            <person name="Zhang Z."/>
            <person name="Bao J."/>
            <person name="Han Y."/>
            <person name="Dong L."/>
            <person name="Ji J."/>
            <person name="Chen P."/>
            <person name="Wu S."/>
            <person name="Liu J."/>
            <person name="Xiao Y."/>
            <person name="Bu D."/>
            <person name="Tan J."/>
            <person name="Yang L."/>
            <person name="Ye C."/>
            <person name="Zhang J."/>
            <person name="Xu J."/>
            <person name="Zhou Y."/>
            <person name="Yu Y."/>
            <person name="Zhang B."/>
            <person name="Zhuang S."/>
            <person name="Wei H."/>
            <person name="Liu B."/>
            <person name="Lei M."/>
            <person name="Yu H."/>
            <person name="Li Y."/>
            <person name="Xu H."/>
            <person name="Wei S."/>
            <person name="He X."/>
            <person name="Fang L."/>
            <person name="Zhang Z."/>
            <person name="Zhang Y."/>
            <person name="Huang X."/>
            <person name="Su Z."/>
            <person name="Tong W."/>
            <person name="Li J."/>
            <person name="Tong Z."/>
            <person name="Li S."/>
            <person name="Ye J."/>
            <person name="Wang L."/>
            <person name="Fang L."/>
            <person name="Lei T."/>
            <person name="Chen C."/>
            <person name="Chen H."/>
            <person name="Xu Z."/>
            <person name="Li H."/>
            <person name="Huang H."/>
            <person name="Zhang F."/>
            <person name="Xu H."/>
            <person name="Li N."/>
            <person name="Zhao C."/>
            <person name="Li S."/>
            <person name="Dong L."/>
            <person name="Huang Y."/>
            <person name="Li L."/>
            <person name="Xi Y."/>
            <person name="Qi Q."/>
            <person name="Li W."/>
            <person name="Zhang B."/>
            <person name="Hu W."/>
            <person name="Zhang Y."/>
            <person name="Tian X."/>
            <person name="Jiao Y."/>
            <person name="Liang X."/>
            <person name="Jin J."/>
            <person name="Gao L."/>
            <person name="Zheng W."/>
            <person name="Hao B."/>
            <person name="Liu S."/>
            <person name="Wang W."/>
            <person name="Yuan L."/>
            <person name="Cao M."/>
            <person name="McDermott J."/>
            <person name="Samudrala R."/>
            <person name="Wang J."/>
            <person name="Wong G.K."/>
            <person name="Yang H."/>
        </authorList>
    </citation>
    <scope>NUCLEOTIDE SEQUENCE [LARGE SCALE GENOMIC DNA]</scope>
</reference>
<feature type="compositionally biased region" description="Basic and acidic residues" evidence="1">
    <location>
        <begin position="1"/>
        <end position="10"/>
    </location>
</feature>
<reference evidence="2" key="2">
    <citation type="submission" date="2008-12" db="EMBL/GenBank/DDBJ databases">
        <title>Improved gene annotation of the rice (Oryza sativa) genomes.</title>
        <authorList>
            <person name="Wang J."/>
            <person name="Li R."/>
            <person name="Fan W."/>
            <person name="Huang Q."/>
            <person name="Zhang J."/>
            <person name="Zhou Y."/>
            <person name="Hu Y."/>
            <person name="Zi S."/>
            <person name="Li J."/>
            <person name="Ni P."/>
            <person name="Zheng H."/>
            <person name="Zhang Y."/>
            <person name="Zhao M."/>
            <person name="Hao Q."/>
            <person name="McDermott J."/>
            <person name="Samudrala R."/>
            <person name="Kristiansen K."/>
            <person name="Wong G.K.-S."/>
        </authorList>
    </citation>
    <scope>NUCLEOTIDE SEQUENCE</scope>
</reference>
<gene>
    <name evidence="2" type="ORF">OsJ_00764</name>
</gene>
<sequence>MAARPGDGRRGATGQRETRHARRRGLTAAGGGVGDDVGDDAETGGRLGRLRGGQQRLVPRSRRRREVGARAGDGAETAAGRGDVAVGGQRWLDPSARRQRLWRRGGHDDDGAAAARTLSRLVPPWLDPAIHDRISPRWAPAGVVRWHLIGDEPPAEQGASLASGGLVAQGRQCMDVELAGRRLVLA</sequence>
<proteinExistence type="predicted"/>
<evidence type="ECO:0000256" key="1">
    <source>
        <dbReference type="SAM" id="MobiDB-lite"/>
    </source>
</evidence>
<accession>A2ZQC6</accession>
<dbReference type="EMBL" id="CM000138">
    <property type="protein sequence ID" value="EAZ10923.1"/>
    <property type="molecule type" value="Genomic_DNA"/>
</dbReference>
<evidence type="ECO:0000313" key="2">
    <source>
        <dbReference type="EMBL" id="EAZ10923.1"/>
    </source>
</evidence>
<organism evidence="2">
    <name type="scientific">Oryza sativa subsp. japonica</name>
    <name type="common">Rice</name>
    <dbReference type="NCBI Taxonomy" id="39947"/>
    <lineage>
        <taxon>Eukaryota</taxon>
        <taxon>Viridiplantae</taxon>
        <taxon>Streptophyta</taxon>
        <taxon>Embryophyta</taxon>
        <taxon>Tracheophyta</taxon>
        <taxon>Spermatophyta</taxon>
        <taxon>Magnoliopsida</taxon>
        <taxon>Liliopsida</taxon>
        <taxon>Poales</taxon>
        <taxon>Poaceae</taxon>
        <taxon>BOP clade</taxon>
        <taxon>Oryzoideae</taxon>
        <taxon>Oryzeae</taxon>
        <taxon>Oryzinae</taxon>
        <taxon>Oryza</taxon>
        <taxon>Oryza sativa</taxon>
    </lineage>
</organism>
<dbReference type="AlphaFoldDB" id="A2ZQC6"/>